<feature type="transmembrane region" description="Helical" evidence="1">
    <location>
        <begin position="181"/>
        <end position="200"/>
    </location>
</feature>
<dbReference type="GO" id="GO:0005886">
    <property type="term" value="C:plasma membrane"/>
    <property type="evidence" value="ECO:0007669"/>
    <property type="project" value="TreeGrafter"/>
</dbReference>
<reference evidence="2" key="2">
    <citation type="journal article" date="2021" name="PeerJ">
        <title>Extensive microbial diversity within the chicken gut microbiome revealed by metagenomics and culture.</title>
        <authorList>
            <person name="Gilroy R."/>
            <person name="Ravi A."/>
            <person name="Getino M."/>
            <person name="Pursley I."/>
            <person name="Horton D.L."/>
            <person name="Alikhan N.F."/>
            <person name="Baker D."/>
            <person name="Gharbi K."/>
            <person name="Hall N."/>
            <person name="Watson M."/>
            <person name="Adriaenssens E.M."/>
            <person name="Foster-Nyarko E."/>
            <person name="Jarju S."/>
            <person name="Secka A."/>
            <person name="Antonio M."/>
            <person name="Oren A."/>
            <person name="Chaudhuri R.R."/>
            <person name="La Ragione R."/>
            <person name="Hildebrand F."/>
            <person name="Pallen M.J."/>
        </authorList>
    </citation>
    <scope>NUCLEOTIDE SEQUENCE</scope>
    <source>
        <strain evidence="2">14700</strain>
    </source>
</reference>
<proteinExistence type="predicted"/>
<feature type="transmembrane region" description="Helical" evidence="1">
    <location>
        <begin position="127"/>
        <end position="144"/>
    </location>
</feature>
<dbReference type="InterPro" id="IPR006750">
    <property type="entry name" value="YdcZ"/>
</dbReference>
<dbReference type="Proteomes" id="UP000810292">
    <property type="component" value="Unassembled WGS sequence"/>
</dbReference>
<dbReference type="Pfam" id="PF04657">
    <property type="entry name" value="DMT_YdcZ"/>
    <property type="match status" value="2"/>
</dbReference>
<dbReference type="PANTHER" id="PTHR34821:SF2">
    <property type="entry name" value="INNER MEMBRANE PROTEIN YDCZ"/>
    <property type="match status" value="1"/>
</dbReference>
<dbReference type="PANTHER" id="PTHR34821">
    <property type="entry name" value="INNER MEMBRANE PROTEIN YDCZ"/>
    <property type="match status" value="1"/>
</dbReference>
<feature type="transmembrane region" description="Helical" evidence="1">
    <location>
        <begin position="150"/>
        <end position="169"/>
    </location>
</feature>
<keyword evidence="1" id="KW-0472">Membrane</keyword>
<evidence type="ECO:0000313" key="2">
    <source>
        <dbReference type="EMBL" id="MBO8469096.1"/>
    </source>
</evidence>
<protein>
    <submittedName>
        <fullName evidence="2">DMT family transporter</fullName>
    </submittedName>
</protein>
<organism evidence="2 3">
    <name type="scientific">Candidatus Ornithospirochaeta stercoravium</name>
    <dbReference type="NCBI Taxonomy" id="2840897"/>
    <lineage>
        <taxon>Bacteria</taxon>
        <taxon>Pseudomonadati</taxon>
        <taxon>Spirochaetota</taxon>
        <taxon>Spirochaetia</taxon>
        <taxon>Spirochaetales</taxon>
        <taxon>Spirochaetaceae</taxon>
        <taxon>Spirochaetaceae incertae sedis</taxon>
        <taxon>Candidatus Ornithospirochaeta</taxon>
    </lineage>
</organism>
<feature type="transmembrane region" description="Helical" evidence="1">
    <location>
        <begin position="212"/>
        <end position="235"/>
    </location>
</feature>
<dbReference type="AlphaFoldDB" id="A0A9D9ND39"/>
<evidence type="ECO:0000313" key="3">
    <source>
        <dbReference type="Proteomes" id="UP000810292"/>
    </source>
</evidence>
<feature type="transmembrane region" description="Helical" evidence="1">
    <location>
        <begin position="64"/>
        <end position="86"/>
    </location>
</feature>
<feature type="transmembrane region" description="Helical" evidence="1">
    <location>
        <begin position="33"/>
        <end position="52"/>
    </location>
</feature>
<comment type="caution">
    <text evidence="2">The sequence shown here is derived from an EMBL/GenBank/DDBJ whole genome shotgun (WGS) entry which is preliminary data.</text>
</comment>
<keyword evidence="1" id="KW-1133">Transmembrane helix</keyword>
<gene>
    <name evidence="2" type="ORF">IAA72_04865</name>
</gene>
<name>A0A9D9ND39_9SPIO</name>
<evidence type="ECO:0000256" key="1">
    <source>
        <dbReference type="SAM" id="Phobius"/>
    </source>
</evidence>
<sequence length="292" mass="30815">MERITAFITGLIIAVMAVFNTELGKATTNEVSITINQITGIVALTAVLLLFRKNKTVNPERKKAPWYLWGGGLFGLIVITTNYFSITGSGATVAMASAVFGQCLMGIIYDITGLMGMEKRRISKLKAVGTVISFLGIMVMFAFSKAAISPLYALIGAAGGAITMIQMVYNSIFASYKGAFFSARQNVISGLIGIVLYSFLFNTDATINGWKAVPGIPVSILIGGGILACFVVVLANTIIPRIPAADSSVLMSSGQVMMAAVIDAALYSKLETALVAGSVLMIIGLILSRQAE</sequence>
<feature type="transmembrane region" description="Helical" evidence="1">
    <location>
        <begin position="273"/>
        <end position="291"/>
    </location>
</feature>
<accession>A0A9D9ND39</accession>
<dbReference type="EMBL" id="JADIMF010000074">
    <property type="protein sequence ID" value="MBO8469096.1"/>
    <property type="molecule type" value="Genomic_DNA"/>
</dbReference>
<feature type="transmembrane region" description="Helical" evidence="1">
    <location>
        <begin position="92"/>
        <end position="115"/>
    </location>
</feature>
<reference evidence="2" key="1">
    <citation type="submission" date="2020-10" db="EMBL/GenBank/DDBJ databases">
        <authorList>
            <person name="Gilroy R."/>
        </authorList>
    </citation>
    <scope>NUCLEOTIDE SEQUENCE</scope>
    <source>
        <strain evidence="2">14700</strain>
    </source>
</reference>
<keyword evidence="1" id="KW-0812">Transmembrane</keyword>